<keyword evidence="3" id="KW-0597">Phosphoprotein</keyword>
<gene>
    <name evidence="10" type="ORF">TPSD3_02100</name>
</gene>
<dbReference type="InterPro" id="IPR003594">
    <property type="entry name" value="HATPase_dom"/>
</dbReference>
<dbReference type="RefSeq" id="WP_086486937.1">
    <property type="nucleotide sequence ID" value="NZ_MSLT01000006.1"/>
</dbReference>
<organism evidence="10 11">
    <name type="scientific">Thioflexithrix psekupsensis</name>
    <dbReference type="NCBI Taxonomy" id="1570016"/>
    <lineage>
        <taxon>Bacteria</taxon>
        <taxon>Pseudomonadati</taxon>
        <taxon>Pseudomonadota</taxon>
        <taxon>Gammaproteobacteria</taxon>
        <taxon>Thiotrichales</taxon>
        <taxon>Thioflexithrix</taxon>
    </lineage>
</organism>
<protein>
    <recommendedName>
        <fullName evidence="2">histidine kinase</fullName>
        <ecNumber evidence="2">2.7.13.3</ecNumber>
    </recommendedName>
</protein>
<dbReference type="InterPro" id="IPR036890">
    <property type="entry name" value="HATPase_C_sf"/>
</dbReference>
<keyword evidence="7" id="KW-0175">Coiled coil</keyword>
<keyword evidence="6" id="KW-0902">Two-component regulatory system</keyword>
<evidence type="ECO:0000313" key="10">
    <source>
        <dbReference type="EMBL" id="OUD15344.1"/>
    </source>
</evidence>
<proteinExistence type="predicted"/>
<evidence type="ECO:0000256" key="3">
    <source>
        <dbReference type="ARBA" id="ARBA00022553"/>
    </source>
</evidence>
<dbReference type="InterPro" id="IPR004358">
    <property type="entry name" value="Sig_transdc_His_kin-like_C"/>
</dbReference>
<comment type="caution">
    <text evidence="10">The sequence shown here is derived from an EMBL/GenBank/DDBJ whole genome shotgun (WGS) entry which is preliminary data.</text>
</comment>
<feature type="transmembrane region" description="Helical" evidence="8">
    <location>
        <begin position="331"/>
        <end position="353"/>
    </location>
</feature>
<keyword evidence="4" id="KW-0808">Transferase</keyword>
<dbReference type="GO" id="GO:0000155">
    <property type="term" value="F:phosphorelay sensor kinase activity"/>
    <property type="evidence" value="ECO:0007669"/>
    <property type="project" value="InterPro"/>
</dbReference>
<dbReference type="CDD" id="cd00082">
    <property type="entry name" value="HisKA"/>
    <property type="match status" value="1"/>
</dbReference>
<dbReference type="FunFam" id="3.30.565.10:FF:000010">
    <property type="entry name" value="Sensor histidine kinase RcsC"/>
    <property type="match status" value="1"/>
</dbReference>
<dbReference type="InterPro" id="IPR003661">
    <property type="entry name" value="HisK_dim/P_dom"/>
</dbReference>
<name>A0A251XAI3_9GAMM</name>
<dbReference type="Gene3D" id="3.30.450.20">
    <property type="entry name" value="PAS domain"/>
    <property type="match status" value="1"/>
</dbReference>
<dbReference type="SUPFAM" id="SSF55874">
    <property type="entry name" value="ATPase domain of HSP90 chaperone/DNA topoisomerase II/histidine kinase"/>
    <property type="match status" value="1"/>
</dbReference>
<dbReference type="GO" id="GO:0005886">
    <property type="term" value="C:plasma membrane"/>
    <property type="evidence" value="ECO:0007669"/>
    <property type="project" value="TreeGrafter"/>
</dbReference>
<dbReference type="CDD" id="cd16922">
    <property type="entry name" value="HATPase_EvgS-ArcB-TorS-like"/>
    <property type="match status" value="1"/>
</dbReference>
<evidence type="ECO:0000256" key="5">
    <source>
        <dbReference type="ARBA" id="ARBA00022777"/>
    </source>
</evidence>
<dbReference type="Pfam" id="PF02518">
    <property type="entry name" value="HATPase_c"/>
    <property type="match status" value="1"/>
</dbReference>
<evidence type="ECO:0000256" key="1">
    <source>
        <dbReference type="ARBA" id="ARBA00000085"/>
    </source>
</evidence>
<dbReference type="Proteomes" id="UP000194798">
    <property type="component" value="Unassembled WGS sequence"/>
</dbReference>
<accession>A0A251XAI3</accession>
<dbReference type="EC" id="2.7.13.3" evidence="2"/>
<dbReference type="Pfam" id="PF00512">
    <property type="entry name" value="HisKA"/>
    <property type="match status" value="1"/>
</dbReference>
<feature type="coiled-coil region" evidence="7">
    <location>
        <begin position="391"/>
        <end position="481"/>
    </location>
</feature>
<dbReference type="CDD" id="cd12913">
    <property type="entry name" value="PDC1_MCP_like"/>
    <property type="match status" value="1"/>
</dbReference>
<dbReference type="SMART" id="SM00388">
    <property type="entry name" value="HisKA"/>
    <property type="match status" value="1"/>
</dbReference>
<feature type="coiled-coil region" evidence="7">
    <location>
        <begin position="47"/>
        <end position="74"/>
    </location>
</feature>
<keyword evidence="11" id="KW-1185">Reference proteome</keyword>
<feature type="domain" description="Histidine kinase" evidence="9">
    <location>
        <begin position="488"/>
        <end position="710"/>
    </location>
</feature>
<sequence>MNYSALSIKTITLTFTGLIMLVLAVFLTLFVNQYISLQNQLAYVGIQDKVAEQVKRLNQEIEKAEESTRRLKTFVDLLESGQINPDENLNFLQQMMTENLQFSRSLYSSFVAFEPNYARRFFKQRGQLIMAHKNIGLRDSTRYNLPAAMGIITRLEPGYANDPRNFWYHKGKNTRDLQITEIYYDDEFLKMQLFSLTQGLYDNRQFLGSVGVSILLELFLEEIEGLKLGKSGGLFLANYQDGTVISAIGRSNPQQLAFLNVPDRLSASLFGNQQLGFWREILSESTPFREIKIGNNNIDYTVSSQKLNAVPWTVVAYQRTDELKQISIKQYVISFTLVSVLLFLLFFSLYYLLLRPLKKLAIIFESIRGHPGELLPTLKSIRELQPINYVFQQLGNRIGELSQEKNDCQKRLQNSQIQILEQGRLLERYQTDLDKVSLQAQNTKAEAQKARLQVQKARVEIQKYKLEAQRAKVQSQAANQAKAQFLANMSHELRTPMNAIIGYTEILQEDARERHQDEFIPDLQKIHGASYHLLDLINNLFDMSRIESSRMDLYLETFDIAPMIQDVAATAAPLLEKQSNILKVDCDSALGTMSADLAKVRQNLLNLLSNANKFSQQSTITLVVMRETRDAMDWILFKVSDQGIGITSEQIKKLFQAFTQADSSPTRRYGGSGLGLAITKQFCEIMGGDISVESQFGKGSTFIMRLPAKVNPVT</sequence>
<evidence type="ECO:0000256" key="2">
    <source>
        <dbReference type="ARBA" id="ARBA00012438"/>
    </source>
</evidence>
<dbReference type="EMBL" id="MSLT01000006">
    <property type="protein sequence ID" value="OUD15344.1"/>
    <property type="molecule type" value="Genomic_DNA"/>
</dbReference>
<dbReference type="SMART" id="SM00387">
    <property type="entry name" value="HATPase_c"/>
    <property type="match status" value="1"/>
</dbReference>
<dbReference type="Gene3D" id="1.10.287.130">
    <property type="match status" value="1"/>
</dbReference>
<evidence type="ECO:0000313" key="11">
    <source>
        <dbReference type="Proteomes" id="UP000194798"/>
    </source>
</evidence>
<dbReference type="Gene3D" id="3.30.565.10">
    <property type="entry name" value="Histidine kinase-like ATPase, C-terminal domain"/>
    <property type="match status" value="1"/>
</dbReference>
<dbReference type="GO" id="GO:0009927">
    <property type="term" value="F:histidine phosphotransfer kinase activity"/>
    <property type="evidence" value="ECO:0007669"/>
    <property type="project" value="TreeGrafter"/>
</dbReference>
<dbReference type="PROSITE" id="PS50109">
    <property type="entry name" value="HIS_KIN"/>
    <property type="match status" value="1"/>
</dbReference>
<comment type="catalytic activity">
    <reaction evidence="1">
        <text>ATP + protein L-histidine = ADP + protein N-phospho-L-histidine.</text>
        <dbReference type="EC" id="2.7.13.3"/>
    </reaction>
</comment>
<dbReference type="InterPro" id="IPR005467">
    <property type="entry name" value="His_kinase_dom"/>
</dbReference>
<evidence type="ECO:0000256" key="8">
    <source>
        <dbReference type="SAM" id="Phobius"/>
    </source>
</evidence>
<dbReference type="PRINTS" id="PR00344">
    <property type="entry name" value="BCTRLSENSOR"/>
</dbReference>
<keyword evidence="8" id="KW-1133">Transmembrane helix</keyword>
<keyword evidence="8" id="KW-0472">Membrane</keyword>
<dbReference type="SUPFAM" id="SSF47384">
    <property type="entry name" value="Homodimeric domain of signal transducing histidine kinase"/>
    <property type="match status" value="1"/>
</dbReference>
<feature type="transmembrane region" description="Helical" evidence="8">
    <location>
        <begin position="12"/>
        <end position="31"/>
    </location>
</feature>
<dbReference type="AlphaFoldDB" id="A0A251XAI3"/>
<keyword evidence="8" id="KW-0812">Transmembrane</keyword>
<evidence type="ECO:0000256" key="6">
    <source>
        <dbReference type="ARBA" id="ARBA00023012"/>
    </source>
</evidence>
<evidence type="ECO:0000256" key="7">
    <source>
        <dbReference type="SAM" id="Coils"/>
    </source>
</evidence>
<reference evidence="10 11" key="1">
    <citation type="submission" date="2016-12" db="EMBL/GenBank/DDBJ databases">
        <title>Thioflexothrix psekupsii D3 genome sequencing and assembly.</title>
        <authorList>
            <person name="Fomenkov A."/>
            <person name="Vincze T."/>
            <person name="Grabovich M."/>
            <person name="Anton B.P."/>
            <person name="Dubinina G."/>
            <person name="Orlova M."/>
            <person name="Belousova E."/>
            <person name="Roberts R.J."/>
        </authorList>
    </citation>
    <scope>NUCLEOTIDE SEQUENCE [LARGE SCALE GENOMIC DNA]</scope>
    <source>
        <strain evidence="10">D3</strain>
    </source>
</reference>
<dbReference type="PANTHER" id="PTHR43047">
    <property type="entry name" value="TWO-COMPONENT HISTIDINE PROTEIN KINASE"/>
    <property type="match status" value="1"/>
</dbReference>
<keyword evidence="5" id="KW-0418">Kinase</keyword>
<dbReference type="PANTHER" id="PTHR43047:SF72">
    <property type="entry name" value="OSMOSENSING HISTIDINE PROTEIN KINASE SLN1"/>
    <property type="match status" value="1"/>
</dbReference>
<dbReference type="InterPro" id="IPR036097">
    <property type="entry name" value="HisK_dim/P_sf"/>
</dbReference>
<evidence type="ECO:0000259" key="9">
    <source>
        <dbReference type="PROSITE" id="PS50109"/>
    </source>
</evidence>
<evidence type="ECO:0000256" key="4">
    <source>
        <dbReference type="ARBA" id="ARBA00022679"/>
    </source>
</evidence>